<dbReference type="HOGENOM" id="CLU_068239_0_0_10"/>
<dbReference type="Pfam" id="PF02951">
    <property type="entry name" value="GSH-S_N"/>
    <property type="match status" value="1"/>
</dbReference>
<dbReference type="Gene3D" id="3.30.1490.20">
    <property type="entry name" value="ATP-grasp fold, A domain"/>
    <property type="match status" value="1"/>
</dbReference>
<keyword evidence="1 3" id="KW-0067">ATP-binding</keyword>
<dbReference type="GO" id="GO:0046872">
    <property type="term" value="F:metal ion binding"/>
    <property type="evidence" value="ECO:0007669"/>
    <property type="project" value="InterPro"/>
</dbReference>
<dbReference type="InterPro" id="IPR004215">
    <property type="entry name" value="GSHS_N"/>
</dbReference>
<dbReference type="SUPFAM" id="SSF56059">
    <property type="entry name" value="Glutathione synthetase ATP-binding domain-like"/>
    <property type="match status" value="1"/>
</dbReference>
<comment type="caution">
    <text evidence="3">The sequence shown here is derived from an EMBL/GenBank/DDBJ whole genome shotgun (WGS) entry which is preliminary data.</text>
</comment>
<reference evidence="3 4" key="1">
    <citation type="submission" date="2009-01" db="EMBL/GenBank/DDBJ databases">
        <authorList>
            <person name="Qin X."/>
            <person name="Bachman B."/>
            <person name="Battles P."/>
            <person name="Bell A."/>
            <person name="Bess C."/>
            <person name="Bickham C."/>
            <person name="Chaboub L."/>
            <person name="Chen D."/>
            <person name="Coyle M."/>
            <person name="Deiros D.R."/>
            <person name="Dinh H."/>
            <person name="Forbes L."/>
            <person name="Fowler G."/>
            <person name="Francisco L."/>
            <person name="Fu Q."/>
            <person name="Gubbala S."/>
            <person name="Hale W."/>
            <person name="Han Y."/>
            <person name="Hemphill L."/>
            <person name="Highlander S.K."/>
            <person name="Hirani K."/>
            <person name="Hogues M."/>
            <person name="Jackson L."/>
            <person name="Jakkamsetti A."/>
            <person name="Javaid M."/>
            <person name="Jiang H."/>
            <person name="Korchina V."/>
            <person name="Kovar C."/>
            <person name="Lara F."/>
            <person name="Lee S."/>
            <person name="Mata R."/>
            <person name="Mathew T."/>
            <person name="Moen C."/>
            <person name="Morales K."/>
            <person name="Munidasa M."/>
            <person name="Nazareth L."/>
            <person name="Ngo R."/>
            <person name="Nguyen L."/>
            <person name="Okwuonu G."/>
            <person name="Ongeri F."/>
            <person name="Patil S."/>
            <person name="Petrosino J."/>
            <person name="Pham C."/>
            <person name="Pham P."/>
            <person name="Pu L.-L."/>
            <person name="Puazo M."/>
            <person name="Raj R."/>
            <person name="Reid J."/>
            <person name="Rouhana J."/>
            <person name="Saada N."/>
            <person name="Shang Y."/>
            <person name="Simmons D."/>
            <person name="Thornton R."/>
            <person name="Warren J."/>
            <person name="Weissenberger G."/>
            <person name="Zhang J."/>
            <person name="Zhang L."/>
            <person name="Zhou C."/>
            <person name="Zhu D."/>
            <person name="Muzny D."/>
            <person name="Worley K."/>
            <person name="Gibbs R."/>
        </authorList>
    </citation>
    <scope>NUCLEOTIDE SEQUENCE [LARGE SCALE GENOMIC DNA]</scope>
    <source>
        <strain evidence="3 4">ATCC 33300</strain>
    </source>
</reference>
<dbReference type="PANTHER" id="PTHR21621">
    <property type="entry name" value="RIBOSOMAL PROTEIN S6 MODIFICATION PROTEIN"/>
    <property type="match status" value="1"/>
</dbReference>
<dbReference type="Gene3D" id="3.40.50.20">
    <property type="match status" value="1"/>
</dbReference>
<dbReference type="Pfam" id="PF02955">
    <property type="entry name" value="GSH-S_ATP"/>
    <property type="match status" value="1"/>
</dbReference>
<dbReference type="SUPFAM" id="SSF52440">
    <property type="entry name" value="PreATP-grasp domain"/>
    <property type="match status" value="1"/>
</dbReference>
<dbReference type="Proteomes" id="UP000006241">
    <property type="component" value="Unassembled WGS sequence"/>
</dbReference>
<keyword evidence="3" id="KW-0436">Ligase</keyword>
<dbReference type="GO" id="GO:0005737">
    <property type="term" value="C:cytoplasm"/>
    <property type="evidence" value="ECO:0007669"/>
    <property type="project" value="TreeGrafter"/>
</dbReference>
<dbReference type="RefSeq" id="WP_003004549.1">
    <property type="nucleotide sequence ID" value="NZ_GG668630.1"/>
</dbReference>
<dbReference type="EMBL" id="ACHB01000099">
    <property type="protein sequence ID" value="EEI89878.1"/>
    <property type="molecule type" value="Genomic_DNA"/>
</dbReference>
<evidence type="ECO:0000259" key="2">
    <source>
        <dbReference type="PROSITE" id="PS50975"/>
    </source>
</evidence>
<proteinExistence type="predicted"/>
<evidence type="ECO:0000256" key="1">
    <source>
        <dbReference type="PROSITE-ProRule" id="PRU00409"/>
    </source>
</evidence>
<dbReference type="InterPro" id="IPR013815">
    <property type="entry name" value="ATP_grasp_subdomain_1"/>
</dbReference>
<dbReference type="InterPro" id="IPR016185">
    <property type="entry name" value="PreATP-grasp_dom_sf"/>
</dbReference>
<evidence type="ECO:0000313" key="4">
    <source>
        <dbReference type="Proteomes" id="UP000006241"/>
    </source>
</evidence>
<sequence>MKIAFVINQTHKEEASFTTTLLALRALQRGHDICYIGLADFVYLEEERVAAHARSVAPSPDIKDTKQLLDILRSTAKLRIEMDHIDVMWLRFDPVLDMIGRPWAATMGLQFAQLAQKQNVLVINDPHALIDAENKLYLENFPEEVRPKTMVTRSYEDVLQFFEEQDQHIILKPLKGSGGKNVFMVNKNEVKNLKQIVEVICRDGYLIAQEYLPEAQKGDIRFFLLDGEPVVVNGKYASVNRVQQAGEIRSNIHQGAKAQVAHITPEILTLVGKVSEKLKHDGMYFVGLDIVGNKIMEINVFSPGALPQASALNEEDYTTVIIENLEKKVSLNKRN</sequence>
<evidence type="ECO:0000313" key="3">
    <source>
        <dbReference type="EMBL" id="EEI89878.1"/>
    </source>
</evidence>
<dbReference type="EC" id="6.3.2.3" evidence="3"/>
<organism evidence="3 4">
    <name type="scientific">Sphingobacterium spiritivorum ATCC 33300</name>
    <dbReference type="NCBI Taxonomy" id="525372"/>
    <lineage>
        <taxon>Bacteria</taxon>
        <taxon>Pseudomonadati</taxon>
        <taxon>Bacteroidota</taxon>
        <taxon>Sphingobacteriia</taxon>
        <taxon>Sphingobacteriales</taxon>
        <taxon>Sphingobacteriaceae</taxon>
        <taxon>Sphingobacterium</taxon>
    </lineage>
</organism>
<dbReference type="GO" id="GO:0005524">
    <property type="term" value="F:ATP binding"/>
    <property type="evidence" value="ECO:0007669"/>
    <property type="project" value="UniProtKB-UniRule"/>
</dbReference>
<protein>
    <submittedName>
        <fullName evidence="3">Glutathione synthetase, ATP-binding domain protein</fullName>
        <ecNumber evidence="3">6.3.2.3</ecNumber>
    </submittedName>
</protein>
<keyword evidence="1" id="KW-0547">Nucleotide-binding</keyword>
<dbReference type="GO" id="GO:0004363">
    <property type="term" value="F:glutathione synthase activity"/>
    <property type="evidence" value="ECO:0007669"/>
    <property type="project" value="UniProtKB-EC"/>
</dbReference>
<accession>C2G4R5</accession>
<dbReference type="PROSITE" id="PS50975">
    <property type="entry name" value="ATP_GRASP"/>
    <property type="match status" value="1"/>
</dbReference>
<dbReference type="InterPro" id="IPR004218">
    <property type="entry name" value="GSHS_ATP-bd"/>
</dbReference>
<dbReference type="PANTHER" id="PTHR21621:SF4">
    <property type="entry name" value="GLUTATHIONE SYNTHETASE"/>
    <property type="match status" value="1"/>
</dbReference>
<feature type="domain" description="ATP-grasp" evidence="2">
    <location>
        <begin position="135"/>
        <end position="326"/>
    </location>
</feature>
<dbReference type="Gene3D" id="3.30.470.20">
    <property type="entry name" value="ATP-grasp fold, B domain"/>
    <property type="match status" value="1"/>
</dbReference>
<dbReference type="InterPro" id="IPR011761">
    <property type="entry name" value="ATP-grasp"/>
</dbReference>
<gene>
    <name evidence="3" type="ORF">HMPREF0765_4571</name>
</gene>
<name>C2G4R5_SPHSI</name>
<dbReference type="AlphaFoldDB" id="C2G4R5"/>